<dbReference type="EMBL" id="LAZR01004374">
    <property type="protein sequence ID" value="KKN09201.1"/>
    <property type="molecule type" value="Genomic_DNA"/>
</dbReference>
<sequence length="156" mass="17275">MVAPEVTPETQQEHPAHWKKKCPDCSGAGHISYGKTYGSFPCPSCGGSGEVFVFPREVREKCPRRVMMEDAGYDPGRRCPPGCIHCHGHSTVPSEDVDVWWVVLDGLGFEARPHRRLGKWEMSLYVGEISTYWGDGGEGETLLEALIETVKKVGRA</sequence>
<dbReference type="Gene3D" id="6.20.20.10">
    <property type="match status" value="1"/>
</dbReference>
<protein>
    <recommendedName>
        <fullName evidence="2">CR-type domain-containing protein</fullName>
    </recommendedName>
</protein>
<evidence type="ECO:0008006" key="2">
    <source>
        <dbReference type="Google" id="ProtNLM"/>
    </source>
</evidence>
<reference evidence="1" key="1">
    <citation type="journal article" date="2015" name="Nature">
        <title>Complex archaea that bridge the gap between prokaryotes and eukaryotes.</title>
        <authorList>
            <person name="Spang A."/>
            <person name="Saw J.H."/>
            <person name="Jorgensen S.L."/>
            <person name="Zaremba-Niedzwiedzka K."/>
            <person name="Martijn J."/>
            <person name="Lind A.E."/>
            <person name="van Eijk R."/>
            <person name="Schleper C."/>
            <person name="Guy L."/>
            <person name="Ettema T.J."/>
        </authorList>
    </citation>
    <scope>NUCLEOTIDE SEQUENCE</scope>
</reference>
<evidence type="ECO:0000313" key="1">
    <source>
        <dbReference type="EMBL" id="KKN09201.1"/>
    </source>
</evidence>
<name>A0A0F9Q7H4_9ZZZZ</name>
<comment type="caution">
    <text evidence="1">The sequence shown here is derived from an EMBL/GenBank/DDBJ whole genome shotgun (WGS) entry which is preliminary data.</text>
</comment>
<dbReference type="AlphaFoldDB" id="A0A0F9Q7H4"/>
<proteinExistence type="predicted"/>
<organism evidence="1">
    <name type="scientific">marine sediment metagenome</name>
    <dbReference type="NCBI Taxonomy" id="412755"/>
    <lineage>
        <taxon>unclassified sequences</taxon>
        <taxon>metagenomes</taxon>
        <taxon>ecological metagenomes</taxon>
    </lineage>
</organism>
<accession>A0A0F9Q7H4</accession>
<gene>
    <name evidence="1" type="ORF">LCGC14_1048960</name>
</gene>